<evidence type="ECO:0000313" key="3">
    <source>
        <dbReference type="Proteomes" id="UP000024837"/>
    </source>
</evidence>
<accession>W7I5M3</accession>
<dbReference type="AlphaFoldDB" id="W7I5M3"/>
<dbReference type="HOGENOM" id="CLU_3050301_0_0_1"/>
<reference evidence="2 3" key="1">
    <citation type="submission" date="2013-05" db="EMBL/GenBank/DDBJ databases">
        <title>Drechslerella stenobrocha genome reveals carnivorous origination and mechanical trapping mechanism of predatory fungi.</title>
        <authorList>
            <person name="Liu X."/>
            <person name="Zhang W."/>
            <person name="Liu K."/>
        </authorList>
    </citation>
    <scope>NUCLEOTIDE SEQUENCE [LARGE SCALE GENOMIC DNA]</scope>
    <source>
        <strain evidence="2 3">248</strain>
    </source>
</reference>
<dbReference type="Proteomes" id="UP000024837">
    <property type="component" value="Unassembled WGS sequence"/>
</dbReference>
<name>W7I5M3_9PEZI</name>
<feature type="region of interest" description="Disordered" evidence="1">
    <location>
        <begin position="1"/>
        <end position="54"/>
    </location>
</feature>
<gene>
    <name evidence="2" type="ORF">DRE_00426</name>
</gene>
<feature type="compositionally biased region" description="Polar residues" evidence="1">
    <location>
        <begin position="1"/>
        <end position="10"/>
    </location>
</feature>
<sequence length="54" mass="5816">MSRLVNQTQPRIAEYAGSAPAPAQLPNRLPGSQMAPRWSDFGGARGYTGREPMA</sequence>
<evidence type="ECO:0000313" key="2">
    <source>
        <dbReference type="EMBL" id="EWC47458.1"/>
    </source>
</evidence>
<organism evidence="2 3">
    <name type="scientific">Drechslerella stenobrocha 248</name>
    <dbReference type="NCBI Taxonomy" id="1043628"/>
    <lineage>
        <taxon>Eukaryota</taxon>
        <taxon>Fungi</taxon>
        <taxon>Dikarya</taxon>
        <taxon>Ascomycota</taxon>
        <taxon>Pezizomycotina</taxon>
        <taxon>Orbiliomycetes</taxon>
        <taxon>Orbiliales</taxon>
        <taxon>Orbiliaceae</taxon>
        <taxon>Drechslerella</taxon>
    </lineage>
</organism>
<evidence type="ECO:0000256" key="1">
    <source>
        <dbReference type="SAM" id="MobiDB-lite"/>
    </source>
</evidence>
<protein>
    <submittedName>
        <fullName evidence="2">Uncharacterized protein</fullName>
    </submittedName>
</protein>
<keyword evidence="3" id="KW-1185">Reference proteome</keyword>
<dbReference type="EMBL" id="KI966410">
    <property type="protein sequence ID" value="EWC47458.1"/>
    <property type="molecule type" value="Genomic_DNA"/>
</dbReference>
<proteinExistence type="predicted"/>